<protein>
    <submittedName>
        <fullName evidence="1">Uncharacterized protein</fullName>
    </submittedName>
</protein>
<dbReference type="Proteomes" id="UP001154252">
    <property type="component" value="Unassembled WGS sequence"/>
</dbReference>
<dbReference type="EMBL" id="CAJVRC010000863">
    <property type="protein sequence ID" value="CAG8898481.1"/>
    <property type="molecule type" value="Genomic_DNA"/>
</dbReference>
<gene>
    <name evidence="1" type="ORF">PEGY_LOCUS5193</name>
</gene>
<proteinExistence type="predicted"/>
<reference evidence="1" key="1">
    <citation type="submission" date="2021-07" db="EMBL/GenBank/DDBJ databases">
        <authorList>
            <person name="Branca A.L. A."/>
        </authorList>
    </citation>
    <scope>NUCLEOTIDE SEQUENCE</scope>
</reference>
<organism evidence="1 2">
    <name type="scientific">Penicillium egyptiacum</name>
    <dbReference type="NCBI Taxonomy" id="1303716"/>
    <lineage>
        <taxon>Eukaryota</taxon>
        <taxon>Fungi</taxon>
        <taxon>Dikarya</taxon>
        <taxon>Ascomycota</taxon>
        <taxon>Pezizomycotina</taxon>
        <taxon>Eurotiomycetes</taxon>
        <taxon>Eurotiomycetidae</taxon>
        <taxon>Eurotiales</taxon>
        <taxon>Aspergillaceae</taxon>
        <taxon>Penicillium</taxon>
    </lineage>
</organism>
<dbReference type="AlphaFoldDB" id="A0A9W4KEM9"/>
<evidence type="ECO:0000313" key="1">
    <source>
        <dbReference type="EMBL" id="CAG8898481.1"/>
    </source>
</evidence>
<keyword evidence="2" id="KW-1185">Reference proteome</keyword>
<accession>A0A9W4KEM9</accession>
<comment type="caution">
    <text evidence="1">The sequence shown here is derived from an EMBL/GenBank/DDBJ whole genome shotgun (WGS) entry which is preliminary data.</text>
</comment>
<name>A0A9W4KEM9_9EURO</name>
<evidence type="ECO:0000313" key="2">
    <source>
        <dbReference type="Proteomes" id="UP001154252"/>
    </source>
</evidence>
<dbReference type="OrthoDB" id="5428321at2759"/>
<sequence length="156" mass="17968">MNKFNFGVIKSGLLRDQLAGRDSLSIYRLELIVDPSEVRLKTEDECLYTWQIDDPSLEPLFQKHMSKHSVGAYMQLHREVGKKFRAVPTKAATQAEAKIKDQNSIIQEAQMTIHLHQQDILNWMAVAEWYQTKCFQCSSVLGQMMAFLQDTTSETK</sequence>